<protein>
    <submittedName>
        <fullName evidence="1">Uncharacterized protein</fullName>
    </submittedName>
</protein>
<reference evidence="1" key="1">
    <citation type="journal article" date="2015" name="Nature">
        <title>Complex archaea that bridge the gap between prokaryotes and eukaryotes.</title>
        <authorList>
            <person name="Spang A."/>
            <person name="Saw J.H."/>
            <person name="Jorgensen S.L."/>
            <person name="Zaremba-Niedzwiedzka K."/>
            <person name="Martijn J."/>
            <person name="Lind A.E."/>
            <person name="van Eijk R."/>
            <person name="Schleper C."/>
            <person name="Guy L."/>
            <person name="Ettema T.J."/>
        </authorList>
    </citation>
    <scope>NUCLEOTIDE SEQUENCE</scope>
</reference>
<gene>
    <name evidence="1" type="ORF">LCGC14_1495860</name>
</gene>
<organism evidence="1">
    <name type="scientific">marine sediment metagenome</name>
    <dbReference type="NCBI Taxonomy" id="412755"/>
    <lineage>
        <taxon>unclassified sequences</taxon>
        <taxon>metagenomes</taxon>
        <taxon>ecological metagenomes</taxon>
    </lineage>
</organism>
<name>A0A0F9JRC6_9ZZZZ</name>
<sequence length="228" mass="26237">MAYKWANPHEWLERGVLVGIRGEAAREPERGELAMQVTLYDPKDPERVPPHAMVQDAEPPSLRWSYEEQKDAERRHREELEKGEERRLYHWPCACCDWKDPGVKKARAKKLKVLNRFLKTGKLPPVKVSSCGKARTPRKMTDAEAARIVLPDPPLRYKTCTAALTMQPEDKIIKDACSRYLEAMGETRRDGGDTWTCGCKITRSYEEQHCDPCERHRGAFEGTENNES</sequence>
<comment type="caution">
    <text evidence="1">The sequence shown here is derived from an EMBL/GenBank/DDBJ whole genome shotgun (WGS) entry which is preliminary data.</text>
</comment>
<dbReference type="EMBL" id="LAZR01010802">
    <property type="protein sequence ID" value="KKM64976.1"/>
    <property type="molecule type" value="Genomic_DNA"/>
</dbReference>
<evidence type="ECO:0000313" key="1">
    <source>
        <dbReference type="EMBL" id="KKM64976.1"/>
    </source>
</evidence>
<dbReference type="AlphaFoldDB" id="A0A0F9JRC6"/>
<accession>A0A0F9JRC6</accession>
<proteinExistence type="predicted"/>